<dbReference type="InterPro" id="IPR050918">
    <property type="entry name" value="CNF-like_PLA2_Inhibitor"/>
</dbReference>
<feature type="chain" id="PRO_5037731563" description="UPAR/Ly6 domain-containing protein" evidence="4">
    <location>
        <begin position="20"/>
        <end position="183"/>
    </location>
</feature>
<evidence type="ECO:0000256" key="2">
    <source>
        <dbReference type="ARBA" id="ARBA00022525"/>
    </source>
</evidence>
<feature type="transmembrane region" description="Helical" evidence="3">
    <location>
        <begin position="154"/>
        <end position="172"/>
    </location>
</feature>
<name>A0A974HCU7_XENLA</name>
<dbReference type="Gene3D" id="2.10.60.10">
    <property type="entry name" value="CD59"/>
    <property type="match status" value="1"/>
</dbReference>
<dbReference type="PANTHER" id="PTHR20914">
    <property type="entry name" value="LY6/PLAUR DOMAIN-CONTAINING PROTEIN 8"/>
    <property type="match status" value="1"/>
</dbReference>
<gene>
    <name evidence="5" type="ORF">XELAEV_18036246mg</name>
</gene>
<dbReference type="InterPro" id="IPR045860">
    <property type="entry name" value="Snake_toxin-like_sf"/>
</dbReference>
<protein>
    <recommendedName>
        <fullName evidence="7">UPAR/Ly6 domain-containing protein</fullName>
    </recommendedName>
</protein>
<evidence type="ECO:0008006" key="7">
    <source>
        <dbReference type="Google" id="ProtNLM"/>
    </source>
</evidence>
<dbReference type="PANTHER" id="PTHR20914:SF41">
    <property type="entry name" value="UROKINASE PLASMINOGEN ACTIVATOR SURFACE RECEPTOR-LIKE"/>
    <property type="match status" value="1"/>
</dbReference>
<organism evidence="5 6">
    <name type="scientific">Xenopus laevis</name>
    <name type="common">African clawed frog</name>
    <dbReference type="NCBI Taxonomy" id="8355"/>
    <lineage>
        <taxon>Eukaryota</taxon>
        <taxon>Metazoa</taxon>
        <taxon>Chordata</taxon>
        <taxon>Craniata</taxon>
        <taxon>Vertebrata</taxon>
        <taxon>Euteleostomi</taxon>
        <taxon>Amphibia</taxon>
        <taxon>Batrachia</taxon>
        <taxon>Anura</taxon>
        <taxon>Pipoidea</taxon>
        <taxon>Pipidae</taxon>
        <taxon>Xenopodinae</taxon>
        <taxon>Xenopus</taxon>
        <taxon>Xenopus</taxon>
    </lineage>
</organism>
<keyword evidence="3" id="KW-0472">Membrane</keyword>
<dbReference type="GO" id="GO:0005576">
    <property type="term" value="C:extracellular region"/>
    <property type="evidence" value="ECO:0007669"/>
    <property type="project" value="UniProtKB-SubCell"/>
</dbReference>
<sequence>MYWVFILCVLSCFAGSGFCLSCIHCTSNNGLTCSGTPKNCTGLSVCMSTVAQTTTYMPTYRSETKNGAVCKTCFAQDERECLRFNTTMCTGSETFCVEYEVRTEAGTTIVWGCSSENFCHNEESKKFINDDDEEEELAIVIAKCSRSEANVQRFQIIYLLATLLLDLLLLLLSSEIQSNNMTN</sequence>
<evidence type="ECO:0000313" key="6">
    <source>
        <dbReference type="Proteomes" id="UP000694892"/>
    </source>
</evidence>
<evidence type="ECO:0000256" key="1">
    <source>
        <dbReference type="ARBA" id="ARBA00004613"/>
    </source>
</evidence>
<keyword evidence="2" id="KW-0964">Secreted</keyword>
<keyword evidence="3" id="KW-1133">Transmembrane helix</keyword>
<proteinExistence type="predicted"/>
<dbReference type="EMBL" id="CM004478">
    <property type="protein sequence ID" value="OCT73265.1"/>
    <property type="molecule type" value="Genomic_DNA"/>
</dbReference>
<keyword evidence="4" id="KW-0732">Signal</keyword>
<accession>A0A974HCU7</accession>
<evidence type="ECO:0000313" key="5">
    <source>
        <dbReference type="EMBL" id="OCT73265.1"/>
    </source>
</evidence>
<dbReference type="Proteomes" id="UP000694892">
    <property type="component" value="Chromosome 7L"/>
</dbReference>
<evidence type="ECO:0000256" key="4">
    <source>
        <dbReference type="SAM" id="SignalP"/>
    </source>
</evidence>
<comment type="subcellular location">
    <subcellularLocation>
        <location evidence="1">Secreted</location>
    </subcellularLocation>
</comment>
<keyword evidence="3" id="KW-0812">Transmembrane</keyword>
<feature type="signal peptide" evidence="4">
    <location>
        <begin position="1"/>
        <end position="19"/>
    </location>
</feature>
<dbReference type="AlphaFoldDB" id="A0A974HCU7"/>
<evidence type="ECO:0000256" key="3">
    <source>
        <dbReference type="SAM" id="Phobius"/>
    </source>
</evidence>
<reference evidence="6" key="1">
    <citation type="journal article" date="2016" name="Nature">
        <title>Genome evolution in the allotetraploid frog Xenopus laevis.</title>
        <authorList>
            <person name="Session A.M."/>
            <person name="Uno Y."/>
            <person name="Kwon T."/>
            <person name="Chapman J.A."/>
            <person name="Toyoda A."/>
            <person name="Takahashi S."/>
            <person name="Fukui A."/>
            <person name="Hikosaka A."/>
            <person name="Suzuki A."/>
            <person name="Kondo M."/>
            <person name="van Heeringen S.J."/>
            <person name="Quigley I."/>
            <person name="Heinz S."/>
            <person name="Ogino H."/>
            <person name="Ochi H."/>
            <person name="Hellsten U."/>
            <person name="Lyons J.B."/>
            <person name="Simakov O."/>
            <person name="Putnam N."/>
            <person name="Stites J."/>
            <person name="Kuroki Y."/>
            <person name="Tanaka T."/>
            <person name="Michiue T."/>
            <person name="Watanabe M."/>
            <person name="Bogdanovic O."/>
            <person name="Lister R."/>
            <person name="Georgiou G."/>
            <person name="Paranjpe S.S."/>
            <person name="van Kruijsbergen I."/>
            <person name="Shu S."/>
            <person name="Carlson J."/>
            <person name="Kinoshita T."/>
            <person name="Ohta Y."/>
            <person name="Mawaribuchi S."/>
            <person name="Jenkins J."/>
            <person name="Grimwood J."/>
            <person name="Schmutz J."/>
            <person name="Mitros T."/>
            <person name="Mozaffari S.V."/>
            <person name="Suzuki Y."/>
            <person name="Haramoto Y."/>
            <person name="Yamamoto T.S."/>
            <person name="Takagi C."/>
            <person name="Heald R."/>
            <person name="Miller K."/>
            <person name="Haudenschild C."/>
            <person name="Kitzman J."/>
            <person name="Nakayama T."/>
            <person name="Izutsu Y."/>
            <person name="Robert J."/>
            <person name="Fortriede J."/>
            <person name="Burns K."/>
            <person name="Lotay V."/>
            <person name="Karimi K."/>
            <person name="Yasuoka Y."/>
            <person name="Dichmann D.S."/>
            <person name="Flajnik M.F."/>
            <person name="Houston D.W."/>
            <person name="Shendure J."/>
            <person name="DuPasquier L."/>
            <person name="Vize P.D."/>
            <person name="Zorn A.M."/>
            <person name="Ito M."/>
            <person name="Marcotte E.M."/>
            <person name="Wallingford J.B."/>
            <person name="Ito Y."/>
            <person name="Asashima M."/>
            <person name="Ueno N."/>
            <person name="Matsuda Y."/>
            <person name="Veenstra G.J."/>
            <person name="Fujiyama A."/>
            <person name="Harland R.M."/>
            <person name="Taira M."/>
            <person name="Rokhsar D.S."/>
        </authorList>
    </citation>
    <scope>NUCLEOTIDE SEQUENCE [LARGE SCALE GENOMIC DNA]</scope>
    <source>
        <strain evidence="6">J</strain>
    </source>
</reference>